<evidence type="ECO:0000313" key="3">
    <source>
        <dbReference type="Proteomes" id="UP000028486"/>
    </source>
</evidence>
<sequence>MKMKDYMTFRGSIYSLTIFITAWMIAWCICDLEIKSFADAVSKSLITLFIMIITYPLTVLFLGTFLKFIDIRIRKRLRRKL</sequence>
<proteinExistence type="predicted"/>
<accession>A0A076FAU1</accession>
<dbReference type="KEGG" id="caj:CIG1485E_0966"/>
<protein>
    <submittedName>
        <fullName evidence="2">Hypothetical membrane protein</fullName>
    </submittedName>
</protein>
<dbReference type="AlphaFoldDB" id="A0A076FAU1"/>
<reference evidence="3" key="1">
    <citation type="journal article" date="2014" name="Genome Announc.">
        <title>Complete Genome Sequence of Campylobacter iguaniorum Strain 1485ET, Isolated from a Bearded Dragon (Pogona vitticeps).</title>
        <authorList>
            <person name="Gilbert M.J."/>
            <person name="Miller W.G."/>
            <person name="Yee E."/>
            <person name="Kik M."/>
            <person name="Wagenaar J.A."/>
            <person name="Duim B."/>
        </authorList>
    </citation>
    <scope>NUCLEOTIDE SEQUENCE [LARGE SCALE GENOMIC DNA]</scope>
    <source>
        <strain evidence="3">1485E</strain>
    </source>
</reference>
<dbReference type="HOGENOM" id="CLU_2567414_0_0_7"/>
<name>A0A076FAU1_9BACT</name>
<gene>
    <name evidence="2" type="ORF">CIG1485E_0966</name>
</gene>
<feature type="transmembrane region" description="Helical" evidence="1">
    <location>
        <begin position="46"/>
        <end position="69"/>
    </location>
</feature>
<evidence type="ECO:0000313" key="2">
    <source>
        <dbReference type="EMBL" id="AII14803.1"/>
    </source>
</evidence>
<keyword evidence="3" id="KW-1185">Reference proteome</keyword>
<evidence type="ECO:0000256" key="1">
    <source>
        <dbReference type="SAM" id="Phobius"/>
    </source>
</evidence>
<feature type="transmembrane region" description="Helical" evidence="1">
    <location>
        <begin position="12"/>
        <end position="34"/>
    </location>
</feature>
<organism evidence="2 3">
    <name type="scientific">Campylobacter iguaniorum</name>
    <dbReference type="NCBI Taxonomy" id="1244531"/>
    <lineage>
        <taxon>Bacteria</taxon>
        <taxon>Pseudomonadati</taxon>
        <taxon>Campylobacterota</taxon>
        <taxon>Epsilonproteobacteria</taxon>
        <taxon>Campylobacterales</taxon>
        <taxon>Campylobacteraceae</taxon>
        <taxon>Campylobacter</taxon>
    </lineage>
</organism>
<keyword evidence="1" id="KW-0472">Membrane</keyword>
<keyword evidence="1" id="KW-0812">Transmembrane</keyword>
<dbReference type="Proteomes" id="UP000028486">
    <property type="component" value="Chromosome"/>
</dbReference>
<keyword evidence="1" id="KW-1133">Transmembrane helix</keyword>
<dbReference type="EMBL" id="CP009043">
    <property type="protein sequence ID" value="AII14803.1"/>
    <property type="molecule type" value="Genomic_DNA"/>
</dbReference>